<dbReference type="STRING" id="3694.A0A2K1ZKK5"/>
<evidence type="ECO:0000313" key="1">
    <source>
        <dbReference type="EMBL" id="PNT25808.2"/>
    </source>
</evidence>
<gene>
    <name evidence="1" type="ORF">POPTR_008G202133v4</name>
</gene>
<keyword evidence="2" id="KW-1185">Reference proteome</keyword>
<proteinExistence type="predicted"/>
<accession>A0A2K1ZKK5</accession>
<reference evidence="1 2" key="1">
    <citation type="journal article" date="2006" name="Science">
        <title>The genome of black cottonwood, Populus trichocarpa (Torr. &amp; Gray).</title>
        <authorList>
            <person name="Tuskan G.A."/>
            <person name="Difazio S."/>
            <person name="Jansson S."/>
            <person name="Bohlmann J."/>
            <person name="Grigoriev I."/>
            <person name="Hellsten U."/>
            <person name="Putnam N."/>
            <person name="Ralph S."/>
            <person name="Rombauts S."/>
            <person name="Salamov A."/>
            <person name="Schein J."/>
            <person name="Sterck L."/>
            <person name="Aerts A."/>
            <person name="Bhalerao R.R."/>
            <person name="Bhalerao R.P."/>
            <person name="Blaudez D."/>
            <person name="Boerjan W."/>
            <person name="Brun A."/>
            <person name="Brunner A."/>
            <person name="Busov V."/>
            <person name="Campbell M."/>
            <person name="Carlson J."/>
            <person name="Chalot M."/>
            <person name="Chapman J."/>
            <person name="Chen G.L."/>
            <person name="Cooper D."/>
            <person name="Coutinho P.M."/>
            <person name="Couturier J."/>
            <person name="Covert S."/>
            <person name="Cronk Q."/>
            <person name="Cunningham R."/>
            <person name="Davis J."/>
            <person name="Degroeve S."/>
            <person name="Dejardin A."/>
            <person name="Depamphilis C."/>
            <person name="Detter J."/>
            <person name="Dirks B."/>
            <person name="Dubchak I."/>
            <person name="Duplessis S."/>
            <person name="Ehlting J."/>
            <person name="Ellis B."/>
            <person name="Gendler K."/>
            <person name="Goodstein D."/>
            <person name="Gribskov M."/>
            <person name="Grimwood J."/>
            <person name="Groover A."/>
            <person name="Gunter L."/>
            <person name="Hamberger B."/>
            <person name="Heinze B."/>
            <person name="Helariutta Y."/>
            <person name="Henrissat B."/>
            <person name="Holligan D."/>
            <person name="Holt R."/>
            <person name="Huang W."/>
            <person name="Islam-Faridi N."/>
            <person name="Jones S."/>
            <person name="Jones-Rhoades M."/>
            <person name="Jorgensen R."/>
            <person name="Joshi C."/>
            <person name="Kangasjarvi J."/>
            <person name="Karlsson J."/>
            <person name="Kelleher C."/>
            <person name="Kirkpatrick R."/>
            <person name="Kirst M."/>
            <person name="Kohler A."/>
            <person name="Kalluri U."/>
            <person name="Larimer F."/>
            <person name="Leebens-Mack J."/>
            <person name="Leple J.C."/>
            <person name="Locascio P."/>
            <person name="Lou Y."/>
            <person name="Lucas S."/>
            <person name="Martin F."/>
            <person name="Montanini B."/>
            <person name="Napoli C."/>
            <person name="Nelson D.R."/>
            <person name="Nelson C."/>
            <person name="Nieminen K."/>
            <person name="Nilsson O."/>
            <person name="Pereda V."/>
            <person name="Peter G."/>
            <person name="Philippe R."/>
            <person name="Pilate G."/>
            <person name="Poliakov A."/>
            <person name="Razumovskaya J."/>
            <person name="Richardson P."/>
            <person name="Rinaldi C."/>
            <person name="Ritland K."/>
            <person name="Rouze P."/>
            <person name="Ryaboy D."/>
            <person name="Schmutz J."/>
            <person name="Schrader J."/>
            <person name="Segerman B."/>
            <person name="Shin H."/>
            <person name="Siddiqui A."/>
            <person name="Sterky F."/>
            <person name="Terry A."/>
            <person name="Tsai C.J."/>
            <person name="Uberbacher E."/>
            <person name="Unneberg P."/>
            <person name="Vahala J."/>
            <person name="Wall K."/>
            <person name="Wessler S."/>
            <person name="Yang G."/>
            <person name="Yin T."/>
            <person name="Douglas C."/>
            <person name="Marra M."/>
            <person name="Sandberg G."/>
            <person name="Van de Peer Y."/>
            <person name="Rokhsar D."/>
        </authorList>
    </citation>
    <scope>NUCLEOTIDE SEQUENCE [LARGE SCALE GENOMIC DNA]</scope>
    <source>
        <strain evidence="2">cv. Nisqually</strain>
    </source>
</reference>
<dbReference type="ExpressionAtlas" id="A0A2K1ZKK5">
    <property type="expression patterns" value="baseline and differential"/>
</dbReference>
<comment type="caution">
    <text evidence="1">The sequence shown here is derived from an EMBL/GenBank/DDBJ whole genome shotgun (WGS) entry which is preliminary data.</text>
</comment>
<dbReference type="PANTHER" id="PTHR35124:SF1">
    <property type="entry name" value="CYTOCHROME P450 FAMILY PROTEIN"/>
    <property type="match status" value="1"/>
</dbReference>
<protein>
    <submittedName>
        <fullName evidence="1">Uncharacterized protein</fullName>
    </submittedName>
</protein>
<dbReference type="Proteomes" id="UP000006729">
    <property type="component" value="Chromosome 8"/>
</dbReference>
<dbReference type="InParanoid" id="A0A2K1ZKK5"/>
<dbReference type="PANTHER" id="PTHR35124">
    <property type="entry name" value="CYTOCHROME P450 FAMILY PROTEIN"/>
    <property type="match status" value="1"/>
</dbReference>
<dbReference type="EMBL" id="CM009297">
    <property type="protein sequence ID" value="PNT25808.2"/>
    <property type="molecule type" value="Genomic_DNA"/>
</dbReference>
<organism evidence="1 2">
    <name type="scientific">Populus trichocarpa</name>
    <name type="common">Western balsam poplar</name>
    <name type="synonym">Populus balsamifera subsp. trichocarpa</name>
    <dbReference type="NCBI Taxonomy" id="3694"/>
    <lineage>
        <taxon>Eukaryota</taxon>
        <taxon>Viridiplantae</taxon>
        <taxon>Streptophyta</taxon>
        <taxon>Embryophyta</taxon>
        <taxon>Tracheophyta</taxon>
        <taxon>Spermatophyta</taxon>
        <taxon>Magnoliopsida</taxon>
        <taxon>eudicotyledons</taxon>
        <taxon>Gunneridae</taxon>
        <taxon>Pentapetalae</taxon>
        <taxon>rosids</taxon>
        <taxon>fabids</taxon>
        <taxon>Malpighiales</taxon>
        <taxon>Salicaceae</taxon>
        <taxon>Saliceae</taxon>
        <taxon>Populus</taxon>
    </lineage>
</organism>
<dbReference type="FunCoup" id="A0A2K1ZKK5">
    <property type="interactions" value="1604"/>
</dbReference>
<dbReference type="AlphaFoldDB" id="A0A2K1ZKK5"/>
<evidence type="ECO:0000313" key="2">
    <source>
        <dbReference type="Proteomes" id="UP000006729"/>
    </source>
</evidence>
<name>A0A2K1ZKK5_POPTR</name>
<sequence>MILEAQKPKDILWACGPELVVFFGIITVRKYFLIPKILITFMFYGYKLFNTTNFYFFYFGPRELFVLTAIILPVISIGIYPNFVFSL</sequence>